<gene>
    <name evidence="2" type="ORF">CC1G_09332</name>
</gene>
<feature type="compositionally biased region" description="Polar residues" evidence="1">
    <location>
        <begin position="842"/>
        <end position="868"/>
    </location>
</feature>
<feature type="compositionally biased region" description="Basic and acidic residues" evidence="1">
    <location>
        <begin position="135"/>
        <end position="144"/>
    </location>
</feature>
<dbReference type="EMBL" id="AACS02000003">
    <property type="protein sequence ID" value="EAU91650.2"/>
    <property type="molecule type" value="Genomic_DNA"/>
</dbReference>
<feature type="compositionally biased region" description="Basic and acidic residues" evidence="1">
    <location>
        <begin position="62"/>
        <end position="76"/>
    </location>
</feature>
<feature type="compositionally biased region" description="Polar residues" evidence="1">
    <location>
        <begin position="174"/>
        <end position="183"/>
    </location>
</feature>
<evidence type="ECO:0000256" key="1">
    <source>
        <dbReference type="SAM" id="MobiDB-lite"/>
    </source>
</evidence>
<accession>A8N5M7</accession>
<feature type="region of interest" description="Disordered" evidence="1">
    <location>
        <begin position="62"/>
        <end position="186"/>
    </location>
</feature>
<dbReference type="eggNOG" id="ENOG502S33V">
    <property type="taxonomic scope" value="Eukaryota"/>
</dbReference>
<reference evidence="2 3" key="1">
    <citation type="journal article" date="2010" name="Proc. Natl. Acad. Sci. U.S.A.">
        <title>Insights into evolution of multicellular fungi from the assembled chromosomes of the mushroom Coprinopsis cinerea (Coprinus cinereus).</title>
        <authorList>
            <person name="Stajich J.E."/>
            <person name="Wilke S.K."/>
            <person name="Ahren D."/>
            <person name="Au C.H."/>
            <person name="Birren B.W."/>
            <person name="Borodovsky M."/>
            <person name="Burns C."/>
            <person name="Canback B."/>
            <person name="Casselton L.A."/>
            <person name="Cheng C.K."/>
            <person name="Deng J."/>
            <person name="Dietrich F.S."/>
            <person name="Fargo D.C."/>
            <person name="Farman M.L."/>
            <person name="Gathman A.C."/>
            <person name="Goldberg J."/>
            <person name="Guigo R."/>
            <person name="Hoegger P.J."/>
            <person name="Hooker J.B."/>
            <person name="Huggins A."/>
            <person name="James T.Y."/>
            <person name="Kamada T."/>
            <person name="Kilaru S."/>
            <person name="Kodira C."/>
            <person name="Kues U."/>
            <person name="Kupfer D."/>
            <person name="Kwan H.S."/>
            <person name="Lomsadze A."/>
            <person name="Li W."/>
            <person name="Lilly W.W."/>
            <person name="Ma L.J."/>
            <person name="Mackey A.J."/>
            <person name="Manning G."/>
            <person name="Martin F."/>
            <person name="Muraguchi H."/>
            <person name="Natvig D.O."/>
            <person name="Palmerini H."/>
            <person name="Ramesh M.A."/>
            <person name="Rehmeyer C.J."/>
            <person name="Roe B.A."/>
            <person name="Shenoy N."/>
            <person name="Stanke M."/>
            <person name="Ter-Hovhannisyan V."/>
            <person name="Tunlid A."/>
            <person name="Velagapudi R."/>
            <person name="Vision T.J."/>
            <person name="Zeng Q."/>
            <person name="Zolan M.E."/>
            <person name="Pukkila P.J."/>
        </authorList>
    </citation>
    <scope>NUCLEOTIDE SEQUENCE [LARGE SCALE GENOMIC DNA]</scope>
    <source>
        <strain evidence="3">Okayama-7 / 130 / ATCC MYA-4618 / FGSC 9003</strain>
    </source>
</reference>
<dbReference type="STRING" id="240176.A8N5M7"/>
<name>A8N5M7_COPC7</name>
<feature type="region of interest" description="Disordered" evidence="1">
    <location>
        <begin position="458"/>
        <end position="532"/>
    </location>
</feature>
<evidence type="ECO:0000313" key="3">
    <source>
        <dbReference type="Proteomes" id="UP000001861"/>
    </source>
</evidence>
<protein>
    <recommendedName>
        <fullName evidence="4">Proteophosphoglycan ppg4</fullName>
    </recommendedName>
</protein>
<feature type="region of interest" description="Disordered" evidence="1">
    <location>
        <begin position="660"/>
        <end position="976"/>
    </location>
</feature>
<dbReference type="AlphaFoldDB" id="A8N5M7"/>
<feature type="compositionally biased region" description="Low complexity" evidence="1">
    <location>
        <begin position="706"/>
        <end position="728"/>
    </location>
</feature>
<feature type="region of interest" description="Disordered" evidence="1">
    <location>
        <begin position="401"/>
        <end position="438"/>
    </location>
</feature>
<dbReference type="OrthoDB" id="3013446at2759"/>
<dbReference type="KEGG" id="cci:CC1G_09332"/>
<feature type="region of interest" description="Disordered" evidence="1">
    <location>
        <begin position="1"/>
        <end position="21"/>
    </location>
</feature>
<feature type="compositionally biased region" description="Polar residues" evidence="1">
    <location>
        <begin position="483"/>
        <end position="493"/>
    </location>
</feature>
<organism evidence="2 3">
    <name type="scientific">Coprinopsis cinerea (strain Okayama-7 / 130 / ATCC MYA-4618 / FGSC 9003)</name>
    <name type="common">Inky cap fungus</name>
    <name type="synonym">Hormographiella aspergillata</name>
    <dbReference type="NCBI Taxonomy" id="240176"/>
    <lineage>
        <taxon>Eukaryota</taxon>
        <taxon>Fungi</taxon>
        <taxon>Dikarya</taxon>
        <taxon>Basidiomycota</taxon>
        <taxon>Agaricomycotina</taxon>
        <taxon>Agaricomycetes</taxon>
        <taxon>Agaricomycetidae</taxon>
        <taxon>Agaricales</taxon>
        <taxon>Agaricineae</taxon>
        <taxon>Psathyrellaceae</taxon>
        <taxon>Coprinopsis</taxon>
    </lineage>
</organism>
<evidence type="ECO:0008006" key="4">
    <source>
        <dbReference type="Google" id="ProtNLM"/>
    </source>
</evidence>
<dbReference type="OMA" id="WLSINPK"/>
<feature type="compositionally biased region" description="Basic and acidic residues" evidence="1">
    <location>
        <begin position="874"/>
        <end position="893"/>
    </location>
</feature>
<dbReference type="RefSeq" id="XP_001830172.2">
    <property type="nucleotide sequence ID" value="XM_001830120.2"/>
</dbReference>
<dbReference type="InParanoid" id="A8N5M7"/>
<feature type="compositionally biased region" description="Polar residues" evidence="1">
    <location>
        <begin position="759"/>
        <end position="769"/>
    </location>
</feature>
<proteinExistence type="predicted"/>
<feature type="compositionally biased region" description="Basic residues" evidence="1">
    <location>
        <begin position="466"/>
        <end position="478"/>
    </location>
</feature>
<dbReference type="HOGENOM" id="CLU_011217_0_0_1"/>
<feature type="compositionally biased region" description="Low complexity" evidence="1">
    <location>
        <begin position="114"/>
        <end position="128"/>
    </location>
</feature>
<feature type="compositionally biased region" description="Polar residues" evidence="1">
    <location>
        <begin position="425"/>
        <end position="436"/>
    </location>
</feature>
<feature type="compositionally biased region" description="Pro residues" evidence="1">
    <location>
        <begin position="824"/>
        <end position="841"/>
    </location>
</feature>
<feature type="compositionally biased region" description="Polar residues" evidence="1">
    <location>
        <begin position="960"/>
        <end position="971"/>
    </location>
</feature>
<dbReference type="Proteomes" id="UP000001861">
    <property type="component" value="Unassembled WGS sequence"/>
</dbReference>
<feature type="compositionally biased region" description="Polar residues" evidence="1">
    <location>
        <begin position="508"/>
        <end position="524"/>
    </location>
</feature>
<keyword evidence="3" id="KW-1185">Reference proteome</keyword>
<comment type="caution">
    <text evidence="2">The sequence shown here is derived from an EMBL/GenBank/DDBJ whole genome shotgun (WGS) entry which is preliminary data.</text>
</comment>
<dbReference type="GeneID" id="6006611"/>
<feature type="compositionally biased region" description="Polar residues" evidence="1">
    <location>
        <begin position="155"/>
        <end position="166"/>
    </location>
</feature>
<sequence length="1002" mass="110087">MTTALPVLRNDAGPSVHPNIYPRNLLTEFDLKDNRYPSLTPKSRGNLGHNPASLSADLATMERRSNHDAQLARRSFDPQGVQGSPPRNAERPPSQGREGTASRRGAQTPETAKSQSQQPQDSSRSSLSYALPENVPRRVVERYSLDGNAPPAANDKSQTPTETGRQNGREFSVDTPTRSNTPQPAKPIVNAEIPATLFASTPRHPDVALASSASATTNGNQFPPIMPLSASPNYVPPVASRNRTYPQQPTYINPSNPPNPVDAVYTPMPPPQEEVCVECAMRDQDMADVDVTSPGVWDRTSDVLFEELKQREEEERAKGIVNPDPNRPRAVGGKLTEQNLKIWLSINPREPASRQQTLNTYVKSQRALLEAEALAHAQAMQEAKRLDSKMRDAYSQLRRSAYDLGNTPAPTDDSGGVRIKPPHSPTGQNYTQSHLRSQSREVTLLENGMIVEHVDVRREEKEAKERRRKEEKRARKSSRSSVMDATSVISGQSIGPYPDSSLKPHSGYSHSTSGRPNSVFTGSNDRPDLPRAYSQASFSDVHSLNSSSPKRKFFGVRNLSTGWRSQDSLAPSFAPSGMSGSMVDMHVALQREDRRKTLLSPNDANTSRRSTLWHSDLPADISATAAEEKAKKKKSGLIKWWRMVTGHNKPDTLQVRDSSLEKDDDLPLAPPPPLSYLVGRSSPDHISPRHANSIPPPLGSPMFGQSGSSVSPPTAPSSALPSPTSTRPLNGDPDVTLAGDDSGSNKNKSNEWRLHPVSSEPNLRQSAVNQEPIPPVPSLPNGGNQRVSMAISREKSLPPIPTDEAPAFATPADRPRTVYTYDPRPLPPGTRPPHDFLPPSAPFQSDSRRQSFSGVTSKPNLLIQTMPVTQFDPRQSRYDEFGDSRKSLARLDWDSDDTQGRRALSPLPNSTTKRKSKFGFSSLLGGKKSKEQEGYSDYAAQPFPTLGGGRYDDGSAPGSFENQRTNRTSILSRKPLNELVSQDPEFVAYRYPSTEQRLDLLR</sequence>
<evidence type="ECO:0000313" key="2">
    <source>
        <dbReference type="EMBL" id="EAU91650.2"/>
    </source>
</evidence>
<dbReference type="VEuPathDB" id="FungiDB:CC1G_09332"/>